<dbReference type="NCBIfam" id="NF007825">
    <property type="entry name" value="PRK10534.1"/>
    <property type="match status" value="1"/>
</dbReference>
<protein>
    <submittedName>
        <fullName evidence="8">L-allo-threonine aldolase</fullName>
    </submittedName>
</protein>
<dbReference type="GO" id="GO:0005829">
    <property type="term" value="C:cytosol"/>
    <property type="evidence" value="ECO:0007669"/>
    <property type="project" value="TreeGrafter"/>
</dbReference>
<dbReference type="eggNOG" id="COG2008">
    <property type="taxonomic scope" value="Bacteria"/>
</dbReference>
<feature type="modified residue" description="N6-(pyridoxal phosphate)lysine" evidence="6">
    <location>
        <position position="230"/>
    </location>
</feature>
<evidence type="ECO:0000256" key="3">
    <source>
        <dbReference type="ARBA" id="ARBA00011881"/>
    </source>
</evidence>
<keyword evidence="5" id="KW-0456">Lyase</keyword>
<dbReference type="NCBIfam" id="NF041359">
    <property type="entry name" value="GntG_guanitoxin"/>
    <property type="match status" value="1"/>
</dbReference>
<dbReference type="GO" id="GO:0008732">
    <property type="term" value="F:L-allo-threonine aldolase activity"/>
    <property type="evidence" value="ECO:0007669"/>
    <property type="project" value="TreeGrafter"/>
</dbReference>
<evidence type="ECO:0000256" key="6">
    <source>
        <dbReference type="PIRSR" id="PIRSR017617-1"/>
    </source>
</evidence>
<evidence type="ECO:0000259" key="7">
    <source>
        <dbReference type="Pfam" id="PF01212"/>
    </source>
</evidence>
<dbReference type="FunFam" id="3.90.1150.10:FF:000041">
    <property type="entry name" value="Low-specificity L-threonine aldolase"/>
    <property type="match status" value="1"/>
</dbReference>
<dbReference type="CDD" id="cd06502">
    <property type="entry name" value="TA_like"/>
    <property type="match status" value="1"/>
</dbReference>
<dbReference type="HOGENOM" id="CLU_029381_0_3_6"/>
<dbReference type="InterPro" id="IPR001597">
    <property type="entry name" value="ArAA_b-elim_lyase/Thr_aldolase"/>
</dbReference>
<evidence type="ECO:0000313" key="9">
    <source>
        <dbReference type="Proteomes" id="UP000001730"/>
    </source>
</evidence>
<dbReference type="InterPro" id="IPR023603">
    <property type="entry name" value="Low_specificity_L-TA-like"/>
</dbReference>
<reference evidence="8 9" key="1">
    <citation type="journal article" date="2008" name="BMC Genomics">
        <title>The genome sequence of the fish pathogen Aliivibrio salmonicida strain LFI1238 shows extensive evidence of gene decay.</title>
        <authorList>
            <person name="Hjerde E."/>
            <person name="Lorentzen M.S."/>
            <person name="Holden M.T."/>
            <person name="Seeger K."/>
            <person name="Paulsen S."/>
            <person name="Bason N."/>
            <person name="Churcher C."/>
            <person name="Harris D."/>
            <person name="Norbertczak H."/>
            <person name="Quail M.A."/>
            <person name="Sanders S."/>
            <person name="Thurston S."/>
            <person name="Parkhill J."/>
            <person name="Willassen N.P."/>
            <person name="Thomson N.R."/>
        </authorList>
    </citation>
    <scope>NUCLEOTIDE SEQUENCE [LARGE SCALE GENOMIC DNA]</scope>
    <source>
        <strain evidence="8 9">LFI1238</strain>
    </source>
</reference>
<comment type="subunit">
    <text evidence="3">Homotetramer.</text>
</comment>
<dbReference type="Proteomes" id="UP000001730">
    <property type="component" value="Chromosome 2"/>
</dbReference>
<dbReference type="InterPro" id="IPR015421">
    <property type="entry name" value="PyrdxlP-dep_Trfase_major"/>
</dbReference>
<keyword evidence="4" id="KW-0663">Pyridoxal phosphate</keyword>
<name>B6ERK3_ALISL</name>
<dbReference type="PIRSF" id="PIRSF017617">
    <property type="entry name" value="Thr_aldolase"/>
    <property type="match status" value="1"/>
</dbReference>
<gene>
    <name evidence="8" type="primary">gly</name>
    <name evidence="8" type="ordered locus">VSAL_II0582</name>
</gene>
<dbReference type="SUPFAM" id="SSF53383">
    <property type="entry name" value="PLP-dependent transferases"/>
    <property type="match status" value="1"/>
</dbReference>
<dbReference type="PANTHER" id="PTHR48097:SF9">
    <property type="entry name" value="L-THREONINE ALDOLASE"/>
    <property type="match status" value="1"/>
</dbReference>
<dbReference type="InterPro" id="IPR015422">
    <property type="entry name" value="PyrdxlP-dep_Trfase_small"/>
</dbReference>
<feature type="domain" description="Aromatic amino acid beta-eliminating lyase/threonine aldolase" evidence="7">
    <location>
        <begin position="36"/>
        <end position="317"/>
    </location>
</feature>
<evidence type="ECO:0000256" key="5">
    <source>
        <dbReference type="ARBA" id="ARBA00023239"/>
    </source>
</evidence>
<dbReference type="InterPro" id="IPR015424">
    <property type="entry name" value="PyrdxlP-dep_Trfase"/>
</dbReference>
<dbReference type="FunFam" id="3.40.640.10:FF:000030">
    <property type="entry name" value="Low-specificity L-threonine aldolase"/>
    <property type="match status" value="1"/>
</dbReference>
<dbReference type="EMBL" id="FM178380">
    <property type="protein sequence ID" value="CAQ81336.1"/>
    <property type="molecule type" value="Genomic_DNA"/>
</dbReference>
<dbReference type="Pfam" id="PF01212">
    <property type="entry name" value="Beta_elim_lyase"/>
    <property type="match status" value="1"/>
</dbReference>
<comment type="similarity">
    <text evidence="2">Belongs to the threonine aldolase family.</text>
</comment>
<dbReference type="Gene3D" id="3.40.640.10">
    <property type="entry name" value="Type I PLP-dependent aspartate aminotransferase-like (Major domain)"/>
    <property type="match status" value="1"/>
</dbReference>
<evidence type="ECO:0000256" key="4">
    <source>
        <dbReference type="ARBA" id="ARBA00022898"/>
    </source>
</evidence>
<evidence type="ECO:0000256" key="1">
    <source>
        <dbReference type="ARBA" id="ARBA00001933"/>
    </source>
</evidence>
<evidence type="ECO:0000313" key="8">
    <source>
        <dbReference type="EMBL" id="CAQ81336.1"/>
    </source>
</evidence>
<dbReference type="KEGG" id="vsa:VSAL_II0582"/>
<comment type="cofactor">
    <cofactor evidence="1">
        <name>pyridoxal 5'-phosphate</name>
        <dbReference type="ChEBI" id="CHEBI:597326"/>
    </cofactor>
</comment>
<keyword evidence="9" id="KW-1185">Reference proteome</keyword>
<sequence length="366" mass="40233">MDCYIYKHYYSVVEIYNNGKKPSLVINGNQGRSMIDFRSDTVTRPTQAMRDAMANALVGDDVYGDDPTVNELEQWTAERHGFEAALFTSSGTQANLLGLMTHCERGDEYLCGQQAHNYKYEAGGAAVLGSIQPQPIENNPDGSLCFTKLAAAIKADDFHFARTKLLSLENTINGKVLPLSYLAQAREFVNKHNLALHLDGARVYNAATALNVDIKEIAQHFDSMTICLSKGLSAPIGSLLLGPKEYIQKARRIRKMLGGGMRQAGILAAAGKLALTEQVPQLAIDHSNAKYLAKQLNTVDGFSVNVEHIQTNIVFAKLDANVDIHHIEQKAQQQDILISAGNPIRFVTHKDISKDDIDTFIAFLNA</sequence>
<evidence type="ECO:0000256" key="2">
    <source>
        <dbReference type="ARBA" id="ARBA00006966"/>
    </source>
</evidence>
<dbReference type="GO" id="GO:0006545">
    <property type="term" value="P:glycine biosynthetic process"/>
    <property type="evidence" value="ECO:0007669"/>
    <property type="project" value="TreeGrafter"/>
</dbReference>
<dbReference type="PANTHER" id="PTHR48097">
    <property type="entry name" value="L-THREONINE ALDOLASE-RELATED"/>
    <property type="match status" value="1"/>
</dbReference>
<proteinExistence type="inferred from homology"/>
<accession>B6ERK3</accession>
<dbReference type="GO" id="GO:0006567">
    <property type="term" value="P:L-threonine catabolic process"/>
    <property type="evidence" value="ECO:0007669"/>
    <property type="project" value="TreeGrafter"/>
</dbReference>
<organism evidence="8 9">
    <name type="scientific">Aliivibrio salmonicida (strain LFI1238)</name>
    <name type="common">Vibrio salmonicida (strain LFI1238)</name>
    <dbReference type="NCBI Taxonomy" id="316275"/>
    <lineage>
        <taxon>Bacteria</taxon>
        <taxon>Pseudomonadati</taxon>
        <taxon>Pseudomonadota</taxon>
        <taxon>Gammaproteobacteria</taxon>
        <taxon>Vibrionales</taxon>
        <taxon>Vibrionaceae</taxon>
        <taxon>Aliivibrio</taxon>
    </lineage>
</organism>
<dbReference type="AlphaFoldDB" id="B6ERK3"/>
<dbReference type="Gene3D" id="3.90.1150.10">
    <property type="entry name" value="Aspartate Aminotransferase, domain 1"/>
    <property type="match status" value="1"/>
</dbReference>